<comment type="caution">
    <text evidence="3">The sequence shown here is derived from an EMBL/GenBank/DDBJ whole genome shotgun (WGS) entry which is preliminary data.</text>
</comment>
<dbReference type="InterPro" id="IPR029526">
    <property type="entry name" value="PGBD"/>
</dbReference>
<feature type="domain" description="PiggyBac transposable element-derived protein" evidence="2">
    <location>
        <begin position="154"/>
        <end position="228"/>
    </location>
</feature>
<dbReference type="Pfam" id="PF13843">
    <property type="entry name" value="DDE_Tnp_1_7"/>
    <property type="match status" value="1"/>
</dbReference>
<accession>A0A8K0KPG3</accession>
<feature type="compositionally biased region" description="Basic and acidic residues" evidence="1">
    <location>
        <begin position="1"/>
        <end position="14"/>
    </location>
</feature>
<gene>
    <name evidence="3" type="ORF">J437_LFUL018424</name>
</gene>
<feature type="region of interest" description="Disordered" evidence="1">
    <location>
        <begin position="1"/>
        <end position="94"/>
    </location>
</feature>
<sequence length="233" mass="26977">MDKKRENKSKENVVNHKPPGTSMDEKREAEDSTPAPAGKKTGSLPKKTNNLEKDDILDSLPSIGNNEDEDWTTITRRRRQRKTVVGTNGSSSNELSGLARKIHLHVWRFKKGTMKEELDKHLRDNLSVEAEIEELSAKVLNLYRSPTDSQKYRYGRERDCKLTDLGELRAFFGLLYKAGFLRNSKLNTCDRWSTDGTGVEFFRLVMSRKRFHFILQSLRFDDKATRNERKLLD</sequence>
<reference evidence="3" key="2">
    <citation type="submission" date="2017-10" db="EMBL/GenBank/DDBJ databases">
        <title>Ladona fulva Genome sequencing and assembly.</title>
        <authorList>
            <person name="Murali S."/>
            <person name="Richards S."/>
            <person name="Bandaranaike D."/>
            <person name="Bellair M."/>
            <person name="Blankenburg K."/>
            <person name="Chao H."/>
            <person name="Dinh H."/>
            <person name="Doddapaneni H."/>
            <person name="Dugan-Rocha S."/>
            <person name="Elkadiri S."/>
            <person name="Gnanaolivu R."/>
            <person name="Hernandez B."/>
            <person name="Skinner E."/>
            <person name="Javaid M."/>
            <person name="Lee S."/>
            <person name="Li M."/>
            <person name="Ming W."/>
            <person name="Munidasa M."/>
            <person name="Muniz J."/>
            <person name="Nguyen L."/>
            <person name="Hughes D."/>
            <person name="Osuji N."/>
            <person name="Pu L.-L."/>
            <person name="Puazo M."/>
            <person name="Qu C."/>
            <person name="Quiroz J."/>
            <person name="Raj R."/>
            <person name="Weissenberger G."/>
            <person name="Xin Y."/>
            <person name="Zou X."/>
            <person name="Han Y."/>
            <person name="Worley K."/>
            <person name="Muzny D."/>
            <person name="Gibbs R."/>
        </authorList>
    </citation>
    <scope>NUCLEOTIDE SEQUENCE</scope>
    <source>
        <strain evidence="3">Sampled in the wild</strain>
    </source>
</reference>
<dbReference type="EMBL" id="KZ309503">
    <property type="protein sequence ID" value="KAG8239064.1"/>
    <property type="molecule type" value="Genomic_DNA"/>
</dbReference>
<dbReference type="OrthoDB" id="6782332at2759"/>
<evidence type="ECO:0000259" key="2">
    <source>
        <dbReference type="Pfam" id="PF13843"/>
    </source>
</evidence>
<evidence type="ECO:0000256" key="1">
    <source>
        <dbReference type="SAM" id="MobiDB-lite"/>
    </source>
</evidence>
<keyword evidence="4" id="KW-1185">Reference proteome</keyword>
<name>A0A8K0KPG3_LADFU</name>
<proteinExistence type="predicted"/>
<reference evidence="3" key="1">
    <citation type="submission" date="2013-04" db="EMBL/GenBank/DDBJ databases">
        <authorList>
            <person name="Qu J."/>
            <person name="Murali S.C."/>
            <person name="Bandaranaike D."/>
            <person name="Bellair M."/>
            <person name="Blankenburg K."/>
            <person name="Chao H."/>
            <person name="Dinh H."/>
            <person name="Doddapaneni H."/>
            <person name="Downs B."/>
            <person name="Dugan-Rocha S."/>
            <person name="Elkadiri S."/>
            <person name="Gnanaolivu R.D."/>
            <person name="Hernandez B."/>
            <person name="Javaid M."/>
            <person name="Jayaseelan J.C."/>
            <person name="Lee S."/>
            <person name="Li M."/>
            <person name="Ming W."/>
            <person name="Munidasa M."/>
            <person name="Muniz J."/>
            <person name="Nguyen L."/>
            <person name="Ongeri F."/>
            <person name="Osuji N."/>
            <person name="Pu L.-L."/>
            <person name="Puazo M."/>
            <person name="Qu C."/>
            <person name="Quiroz J."/>
            <person name="Raj R."/>
            <person name="Weissenberger G."/>
            <person name="Xin Y."/>
            <person name="Zou X."/>
            <person name="Han Y."/>
            <person name="Richards S."/>
            <person name="Worley K."/>
            <person name="Muzny D."/>
            <person name="Gibbs R."/>
        </authorList>
    </citation>
    <scope>NUCLEOTIDE SEQUENCE</scope>
    <source>
        <strain evidence="3">Sampled in the wild</strain>
    </source>
</reference>
<dbReference type="Proteomes" id="UP000792457">
    <property type="component" value="Unassembled WGS sequence"/>
</dbReference>
<protein>
    <recommendedName>
        <fullName evidence="2">PiggyBac transposable element-derived protein domain-containing protein</fullName>
    </recommendedName>
</protein>
<evidence type="ECO:0000313" key="4">
    <source>
        <dbReference type="Proteomes" id="UP000792457"/>
    </source>
</evidence>
<evidence type="ECO:0000313" key="3">
    <source>
        <dbReference type="EMBL" id="KAG8239064.1"/>
    </source>
</evidence>
<dbReference type="AlphaFoldDB" id="A0A8K0KPG3"/>
<organism evidence="3 4">
    <name type="scientific">Ladona fulva</name>
    <name type="common">Scarce chaser dragonfly</name>
    <name type="synonym">Libellula fulva</name>
    <dbReference type="NCBI Taxonomy" id="123851"/>
    <lineage>
        <taxon>Eukaryota</taxon>
        <taxon>Metazoa</taxon>
        <taxon>Ecdysozoa</taxon>
        <taxon>Arthropoda</taxon>
        <taxon>Hexapoda</taxon>
        <taxon>Insecta</taxon>
        <taxon>Pterygota</taxon>
        <taxon>Palaeoptera</taxon>
        <taxon>Odonata</taxon>
        <taxon>Epiprocta</taxon>
        <taxon>Anisoptera</taxon>
        <taxon>Libelluloidea</taxon>
        <taxon>Libellulidae</taxon>
        <taxon>Ladona</taxon>
    </lineage>
</organism>